<dbReference type="AlphaFoldDB" id="A0A7J7N2L6"/>
<dbReference type="OrthoDB" id="1909634at2759"/>
<dbReference type="PANTHER" id="PTHR33913">
    <property type="entry name" value="ALEURONE LAYER MORPHOGENESIS PROTEIN"/>
    <property type="match status" value="1"/>
</dbReference>
<dbReference type="CDD" id="cd00024">
    <property type="entry name" value="CD_CSD"/>
    <property type="match status" value="1"/>
</dbReference>
<sequence length="441" mass="49293">MGRCTGVAFKLLLRKLGPYHIIQLYGENAYELDIREARSNVVYVKLLTHFYGDIPSHLVTPTPNVEFTNEIDGILDSRLDAVGHVEFLIRWVGRMEEDFWISGESFARIDPTFTMIIYVVLNGKSCTTLRTEVSDGVYQTEDIPDINANNTLTVTLNQKENTEFAMSNLLNSGHPKCAVGDSSMDDAPSTENKTLDMVPAEEKAMISKESDISTTRRDFTNEVEMVDSEREPCNNRSTDVKVTGENDICTMVPSDQQGTPSTDHPLGLFNSSSQHLETVQDVIRSKGTNLLRPAIRVLLKKRDQLSQQQQHLEDEMARCENSLQTILSGGEENLLSIVERILEACDVTCSRGATETNLERHIRLDETHSPECMETKRLSEAILHLQNAYQARGFTANVVLVGTDFQYSAVGDLRVNPHKARESAATNILNKLRSMAASQAH</sequence>
<dbReference type="Gene3D" id="2.40.50.40">
    <property type="match status" value="1"/>
</dbReference>
<protein>
    <submittedName>
        <fullName evidence="2">Uncharacterized protein</fullName>
    </submittedName>
</protein>
<reference evidence="2 3" key="1">
    <citation type="journal article" date="2020" name="IScience">
        <title>Genome Sequencing of the Endangered Kingdonia uniflora (Circaeasteraceae, Ranunculales) Reveals Potential Mechanisms of Evolutionary Specialization.</title>
        <authorList>
            <person name="Sun Y."/>
            <person name="Deng T."/>
            <person name="Zhang A."/>
            <person name="Moore M.J."/>
            <person name="Landis J.B."/>
            <person name="Lin N."/>
            <person name="Zhang H."/>
            <person name="Zhang X."/>
            <person name="Huang J."/>
            <person name="Zhang X."/>
            <person name="Sun H."/>
            <person name="Wang H."/>
        </authorList>
    </citation>
    <scope>NUCLEOTIDE SEQUENCE [LARGE SCALE GENOMIC DNA]</scope>
    <source>
        <strain evidence="2">TB1705</strain>
        <tissue evidence="2">Leaf</tissue>
    </source>
</reference>
<proteinExistence type="predicted"/>
<evidence type="ECO:0000313" key="3">
    <source>
        <dbReference type="Proteomes" id="UP000541444"/>
    </source>
</evidence>
<keyword evidence="3" id="KW-1185">Reference proteome</keyword>
<evidence type="ECO:0000256" key="1">
    <source>
        <dbReference type="SAM" id="Coils"/>
    </source>
</evidence>
<comment type="caution">
    <text evidence="2">The sequence shown here is derived from an EMBL/GenBank/DDBJ whole genome shotgun (WGS) entry which is preliminary data.</text>
</comment>
<dbReference type="PANTHER" id="PTHR33913:SF1">
    <property type="entry name" value="DRBM DOMAIN-CONTAINING PROTEIN"/>
    <property type="match status" value="1"/>
</dbReference>
<name>A0A7J7N2L6_9MAGN</name>
<dbReference type="Proteomes" id="UP000541444">
    <property type="component" value="Unassembled WGS sequence"/>
</dbReference>
<evidence type="ECO:0000313" key="2">
    <source>
        <dbReference type="EMBL" id="KAF6161270.1"/>
    </source>
</evidence>
<organism evidence="2 3">
    <name type="scientific">Kingdonia uniflora</name>
    <dbReference type="NCBI Taxonomy" id="39325"/>
    <lineage>
        <taxon>Eukaryota</taxon>
        <taxon>Viridiplantae</taxon>
        <taxon>Streptophyta</taxon>
        <taxon>Embryophyta</taxon>
        <taxon>Tracheophyta</taxon>
        <taxon>Spermatophyta</taxon>
        <taxon>Magnoliopsida</taxon>
        <taxon>Ranunculales</taxon>
        <taxon>Circaeasteraceae</taxon>
        <taxon>Kingdonia</taxon>
    </lineage>
</organism>
<keyword evidence="1" id="KW-0175">Coiled coil</keyword>
<dbReference type="EMBL" id="JACGCM010001135">
    <property type="protein sequence ID" value="KAF6161270.1"/>
    <property type="molecule type" value="Genomic_DNA"/>
</dbReference>
<gene>
    <name evidence="2" type="ORF">GIB67_009157</name>
</gene>
<accession>A0A7J7N2L6</accession>
<feature type="coiled-coil region" evidence="1">
    <location>
        <begin position="295"/>
        <end position="322"/>
    </location>
</feature>